<protein>
    <recommendedName>
        <fullName evidence="1">Serine aminopeptidase S33 domain-containing protein</fullName>
    </recommendedName>
</protein>
<dbReference type="InterPro" id="IPR000073">
    <property type="entry name" value="AB_hydrolase_1"/>
</dbReference>
<proteinExistence type="predicted"/>
<reference evidence="2 3" key="1">
    <citation type="submission" date="2014-07" db="EMBL/GenBank/DDBJ databases">
        <title>Comparative genomic insights into amoeba endosymbionts belonging to the families of Holosporaceae and Candidatus Midichloriaceae within Rickettsiales.</title>
        <authorList>
            <person name="Wang Z."/>
            <person name="Wu M."/>
        </authorList>
    </citation>
    <scope>NUCLEOTIDE SEQUENCE [LARGE SCALE GENOMIC DNA]</scope>
    <source>
        <strain evidence="2">PRA3</strain>
    </source>
</reference>
<evidence type="ECO:0000313" key="3">
    <source>
        <dbReference type="Proteomes" id="UP000028926"/>
    </source>
</evidence>
<accession>A0A077AZE3</accession>
<dbReference type="AlphaFoldDB" id="A0A077AZE3"/>
<dbReference type="PRINTS" id="PR00111">
    <property type="entry name" value="ABHYDROLASE"/>
</dbReference>
<evidence type="ECO:0000313" key="2">
    <source>
        <dbReference type="EMBL" id="AIK97048.1"/>
    </source>
</evidence>
<keyword evidence="3" id="KW-1185">Reference proteome</keyword>
<dbReference type="eggNOG" id="COG2267">
    <property type="taxonomic scope" value="Bacteria"/>
</dbReference>
<feature type="domain" description="Serine aminopeptidase S33" evidence="1">
    <location>
        <begin position="47"/>
        <end position="302"/>
    </location>
</feature>
<dbReference type="SUPFAM" id="SSF53474">
    <property type="entry name" value="alpha/beta-Hydrolases"/>
    <property type="match status" value="1"/>
</dbReference>
<dbReference type="InterPro" id="IPR022742">
    <property type="entry name" value="Hydrolase_4"/>
</dbReference>
<dbReference type="KEGG" id="paca:ID47_10370"/>
<organism evidence="2 3">
    <name type="scientific">Candidatus Odyssella acanthamoebae</name>
    <dbReference type="NCBI Taxonomy" id="91604"/>
    <lineage>
        <taxon>Bacteria</taxon>
        <taxon>Pseudomonadati</taxon>
        <taxon>Pseudomonadota</taxon>
        <taxon>Alphaproteobacteria</taxon>
        <taxon>Holosporales</taxon>
        <taxon>Candidatus Paracaedibacteraceae</taxon>
        <taxon>Candidatus Odyssella</taxon>
    </lineage>
</organism>
<dbReference type="InterPro" id="IPR051044">
    <property type="entry name" value="MAG_DAG_Lipase"/>
</dbReference>
<gene>
    <name evidence="2" type="ORF">ID47_10370</name>
</gene>
<dbReference type="EMBL" id="CP008941">
    <property type="protein sequence ID" value="AIK97048.1"/>
    <property type="molecule type" value="Genomic_DNA"/>
</dbReference>
<evidence type="ECO:0000259" key="1">
    <source>
        <dbReference type="Pfam" id="PF12146"/>
    </source>
</evidence>
<dbReference type="OrthoDB" id="9788260at2"/>
<dbReference type="Pfam" id="PF12146">
    <property type="entry name" value="Hydrolase_4"/>
    <property type="match status" value="1"/>
</dbReference>
<dbReference type="STRING" id="91604.ID47_10370"/>
<dbReference type="Proteomes" id="UP000028926">
    <property type="component" value="Chromosome"/>
</dbReference>
<dbReference type="InterPro" id="IPR029058">
    <property type="entry name" value="AB_hydrolase_fold"/>
</dbReference>
<dbReference type="HOGENOM" id="CLU_026209_10_1_5"/>
<dbReference type="Gene3D" id="3.40.50.1820">
    <property type="entry name" value="alpha/beta hydrolase"/>
    <property type="match status" value="1"/>
</dbReference>
<sequence length="339" mass="38365">MVKVLLKKLLILLVIFCPSLNAEPIYGLFKSYDQLKIRTAQWEATGKKRGTLFFLQGMGGFIEGYTDFASRMNALGFDVFTLDWRGQGGSERITKKSTLLHIKSFDDYVKDLETYFAQQREFARPIIIVGNSMGGNIALRYIYNHPNSVDGLIALSPMVDVNTQNYPYFVARSIANLASTLGGSESYVFGYDQFNLDTCISHFDPEKYGDREKYLSDCVFLNSHQDLATGGPSFSWLAAAFDSCDLIKDYDFSSRILIPVLMVTVPNDHLVDPDAQRELCAIIPKCRQILYQEGHHNLLKDNEKLVARLIHDIDRFVKDLPSLQKGVPQSILVMNNTDR</sequence>
<name>A0A077AZE3_9PROT</name>
<dbReference type="RefSeq" id="WP_038466063.1">
    <property type="nucleotide sequence ID" value="NZ_CP008941.1"/>
</dbReference>
<dbReference type="PANTHER" id="PTHR11614">
    <property type="entry name" value="PHOSPHOLIPASE-RELATED"/>
    <property type="match status" value="1"/>
</dbReference>